<dbReference type="SUPFAM" id="SSF81606">
    <property type="entry name" value="PP2C-like"/>
    <property type="match status" value="1"/>
</dbReference>
<dbReference type="PROSITE" id="PS51746">
    <property type="entry name" value="PPM_2"/>
    <property type="match status" value="1"/>
</dbReference>
<proteinExistence type="inferred from homology"/>
<feature type="region of interest" description="Disordered" evidence="5">
    <location>
        <begin position="176"/>
        <end position="201"/>
    </location>
</feature>
<dbReference type="CDD" id="cd00143">
    <property type="entry name" value="PP2Cc"/>
    <property type="match status" value="1"/>
</dbReference>
<feature type="transmembrane region" description="Helical" evidence="6">
    <location>
        <begin position="54"/>
        <end position="72"/>
    </location>
</feature>
<keyword evidence="6" id="KW-0812">Transmembrane</keyword>
<name>A0ABM1B5P3_LIMPO</name>
<protein>
    <submittedName>
        <fullName evidence="9">Protein phosphatase 1L-like</fullName>
    </submittedName>
</protein>
<feature type="domain" description="PPM-type phosphatase" evidence="7">
    <location>
        <begin position="110"/>
        <end position="395"/>
    </location>
</feature>
<organism evidence="8 9">
    <name type="scientific">Limulus polyphemus</name>
    <name type="common">Atlantic horseshoe crab</name>
    <dbReference type="NCBI Taxonomy" id="6850"/>
    <lineage>
        <taxon>Eukaryota</taxon>
        <taxon>Metazoa</taxon>
        <taxon>Ecdysozoa</taxon>
        <taxon>Arthropoda</taxon>
        <taxon>Chelicerata</taxon>
        <taxon>Merostomata</taxon>
        <taxon>Xiphosura</taxon>
        <taxon>Limulidae</taxon>
        <taxon>Limulus</taxon>
    </lineage>
</organism>
<keyword evidence="2 4" id="KW-0378">Hydrolase</keyword>
<evidence type="ECO:0000259" key="7">
    <source>
        <dbReference type="PROSITE" id="PS51746"/>
    </source>
</evidence>
<dbReference type="Proteomes" id="UP000694941">
    <property type="component" value="Unplaced"/>
</dbReference>
<feature type="transmembrane region" description="Helical" evidence="6">
    <location>
        <begin position="28"/>
        <end position="47"/>
    </location>
</feature>
<gene>
    <name evidence="9" type="primary">LOC106460199</name>
</gene>
<evidence type="ECO:0000313" key="8">
    <source>
        <dbReference type="Proteomes" id="UP000694941"/>
    </source>
</evidence>
<dbReference type="InterPro" id="IPR000222">
    <property type="entry name" value="PP2C_BS"/>
</dbReference>
<dbReference type="Pfam" id="PF00481">
    <property type="entry name" value="PP2C"/>
    <property type="match status" value="1"/>
</dbReference>
<feature type="compositionally biased region" description="Basic and acidic residues" evidence="5">
    <location>
        <begin position="176"/>
        <end position="186"/>
    </location>
</feature>
<dbReference type="InterPro" id="IPR015655">
    <property type="entry name" value="PP2C"/>
</dbReference>
<evidence type="ECO:0000256" key="3">
    <source>
        <dbReference type="ARBA" id="ARBA00022912"/>
    </source>
</evidence>
<evidence type="ECO:0000313" key="9">
    <source>
        <dbReference type="RefSeq" id="XP_013775340.1"/>
    </source>
</evidence>
<dbReference type="Gene3D" id="3.60.40.10">
    <property type="entry name" value="PPM-type phosphatase domain"/>
    <property type="match status" value="1"/>
</dbReference>
<evidence type="ECO:0000256" key="2">
    <source>
        <dbReference type="ARBA" id="ARBA00022801"/>
    </source>
</evidence>
<keyword evidence="6" id="KW-1133">Transmembrane helix</keyword>
<dbReference type="RefSeq" id="XP_013775340.1">
    <property type="nucleotide sequence ID" value="XM_013919886.2"/>
</dbReference>
<dbReference type="GeneID" id="106460199"/>
<dbReference type="SMART" id="SM00332">
    <property type="entry name" value="PP2Cc"/>
    <property type="match status" value="1"/>
</dbReference>
<reference evidence="9" key="1">
    <citation type="submission" date="2025-08" db="UniProtKB">
        <authorList>
            <consortium name="RefSeq"/>
        </authorList>
    </citation>
    <scope>IDENTIFICATION</scope>
    <source>
        <tissue evidence="9">Muscle</tissue>
    </source>
</reference>
<sequence>MGDGRTSEFLCLTYISQMKDYSHVVFNFPPLSTIMSSITTFVQCYVLKPETLAICLLLLGLYFFFQSVQLWYKSVINRLQYSTSLAEGFGVFTAPSGKHDFRTWELREGNANVYALQGRRPQMEDRFSLMIDRKNDIALYGVFDGHGGEFAAKYAEQHLFKNLLPKLQDILNQPEWHKPEQAKDREEDTPEGVSENLDPIPSNSKVDELTRLLTEEILTLDKELIVEAKSSGDVAGTTAVVALVHNQQLIVANVGDSRGVLCGSEEVTIPATFDHKPQQLKEHKRIKEAGGFITFNGVWRVAGILATSRALGDYPLKDRKLITAEPDILTFNLKEITPQFMILATDGLWDAFTNEEAVLFISNHLDEPYLGAKSLVMQAYLRGSVDNVTVMVVDFRDFSPKDEVFI</sequence>
<accession>A0ABM1B5P3</accession>
<comment type="similarity">
    <text evidence="4">Belongs to the PP2C family.</text>
</comment>
<keyword evidence="6" id="KW-0472">Membrane</keyword>
<dbReference type="PROSITE" id="PS01032">
    <property type="entry name" value="PPM_1"/>
    <property type="match status" value="1"/>
</dbReference>
<dbReference type="InterPro" id="IPR001932">
    <property type="entry name" value="PPM-type_phosphatase-like_dom"/>
</dbReference>
<keyword evidence="3 4" id="KW-0904">Protein phosphatase</keyword>
<dbReference type="SMART" id="SM00331">
    <property type="entry name" value="PP2C_SIG"/>
    <property type="match status" value="1"/>
</dbReference>
<evidence type="ECO:0000256" key="5">
    <source>
        <dbReference type="SAM" id="MobiDB-lite"/>
    </source>
</evidence>
<keyword evidence="8" id="KW-1185">Reference proteome</keyword>
<dbReference type="PANTHER" id="PTHR47992">
    <property type="entry name" value="PROTEIN PHOSPHATASE"/>
    <property type="match status" value="1"/>
</dbReference>
<keyword evidence="1" id="KW-0479">Metal-binding</keyword>
<evidence type="ECO:0000256" key="1">
    <source>
        <dbReference type="ARBA" id="ARBA00022723"/>
    </source>
</evidence>
<evidence type="ECO:0000256" key="6">
    <source>
        <dbReference type="SAM" id="Phobius"/>
    </source>
</evidence>
<dbReference type="InterPro" id="IPR036457">
    <property type="entry name" value="PPM-type-like_dom_sf"/>
</dbReference>
<evidence type="ECO:0000256" key="4">
    <source>
        <dbReference type="RuleBase" id="RU003465"/>
    </source>
</evidence>